<evidence type="ECO:0000313" key="1">
    <source>
        <dbReference type="EMBL" id="NFV15303.1"/>
    </source>
</evidence>
<dbReference type="InterPro" id="IPR051922">
    <property type="entry name" value="Bact_Sporulation_Assoc"/>
</dbReference>
<organism evidence="1">
    <name type="scientific">Clostridium botulinum</name>
    <dbReference type="NCBI Taxonomy" id="1491"/>
    <lineage>
        <taxon>Bacteria</taxon>
        <taxon>Bacillati</taxon>
        <taxon>Bacillota</taxon>
        <taxon>Clostridia</taxon>
        <taxon>Eubacteriales</taxon>
        <taxon>Clostridiaceae</taxon>
        <taxon>Clostridium</taxon>
    </lineage>
</organism>
<dbReference type="PANTHER" id="PTHR30032:SF8">
    <property type="entry name" value="GERMINATION-SPECIFIC N-ACETYLMURAMOYL-L-ALANINE AMIDASE"/>
    <property type="match status" value="1"/>
</dbReference>
<dbReference type="Gene3D" id="3.40.50.12090">
    <property type="match status" value="1"/>
</dbReference>
<proteinExistence type="predicted"/>
<comment type="caution">
    <text evidence="1">The sequence shown here is derived from an EMBL/GenBank/DDBJ whole genome shotgun (WGS) entry which is preliminary data.</text>
</comment>
<dbReference type="EMBL" id="SXEU01000001">
    <property type="protein sequence ID" value="NFV15303.1"/>
    <property type="molecule type" value="Genomic_DNA"/>
</dbReference>
<dbReference type="Pfam" id="PF04122">
    <property type="entry name" value="CW_binding_2"/>
    <property type="match status" value="3"/>
</dbReference>
<protein>
    <submittedName>
        <fullName evidence="1">Cell wall-binding repeat-containing protein</fullName>
    </submittedName>
</protein>
<dbReference type="PANTHER" id="PTHR30032">
    <property type="entry name" value="N-ACETYLMURAMOYL-L-ALANINE AMIDASE-RELATED"/>
    <property type="match status" value="1"/>
</dbReference>
<gene>
    <name evidence="1" type="ORF">FDG29_03865</name>
</gene>
<accession>A0A6G4HQP8</accession>
<name>A0A6G4HQP8_CLOBO</name>
<dbReference type="RefSeq" id="WP_085296149.1">
    <property type="nucleotide sequence ID" value="NZ_MWJE01000112.1"/>
</dbReference>
<sequence>MKKKILEFIFAFTFIILCGFNAKADGLQTTRLGGQDRFETNEKIVQQGWQKSDYAIIVSGEGFADALSAAPLAKKYNAPIILSCNIAIDPRYSNLYPGTINELKRLEVKKVFIIGGTGVLSNAVESKIKDLGIDTERLCGANRYSTSIAVANKIGTSNGIILTTGDDYTDALSIAPIAGKLQMPIMLSQKDALDSIQKKFVSNNTIPKAYILGGTDIISDNVASKFSNVKRIAKEHNKYSRNLDIATTFKNDMDFSNTILASGEGFADALSGSALAALNGNPIILVGNGSNSYYITDLLANNNTKNISVLGLQGSINDFTLNSIVNKTNALNTVKSKIKLNSNLKFVVIGTYSYDGSNYHRIRLYRYDENLKETVVDSYQYDFLVDMQTGDAYKIDNATNKISLLDITSIGI</sequence>
<dbReference type="AlphaFoldDB" id="A0A6G4HQP8"/>
<reference evidence="1" key="1">
    <citation type="submission" date="2019-04" db="EMBL/GenBank/DDBJ databases">
        <title>Genome sequencing of Clostridium botulinum Groups I-IV and Clostridium butyricum.</title>
        <authorList>
            <person name="Brunt J."/>
            <person name="Van Vliet A.H.M."/>
            <person name="Stringer S.C."/>
            <person name="Carter A.T."/>
            <person name="Peck M.W."/>
        </authorList>
    </citation>
    <scope>NUCLEOTIDE SEQUENCE</scope>
    <source>
        <strain evidence="1">751/1</strain>
    </source>
</reference>
<dbReference type="InterPro" id="IPR007253">
    <property type="entry name" value="Cell_wall-bd_2"/>
</dbReference>